<dbReference type="RefSeq" id="WP_063513449.1">
    <property type="nucleotide sequence ID" value="NZ_CP011158.1"/>
</dbReference>
<dbReference type="Pfam" id="PF11367">
    <property type="entry name" value="Tail_completion_gp17"/>
    <property type="match status" value="1"/>
</dbReference>
<evidence type="ECO:0000313" key="4">
    <source>
        <dbReference type="Proteomes" id="UP000255102"/>
    </source>
</evidence>
<dbReference type="Proteomes" id="UP000255102">
    <property type="component" value="Unassembled WGS sequence"/>
</dbReference>
<dbReference type="InterPro" id="IPR021508">
    <property type="entry name" value="Gp17-like"/>
</dbReference>
<keyword evidence="3" id="KW-1185">Reference proteome</keyword>
<dbReference type="EMBL" id="UGPW01000001">
    <property type="protein sequence ID" value="STY86304.1"/>
    <property type="molecule type" value="Genomic_DNA"/>
</dbReference>
<proteinExistence type="predicted"/>
<sequence length="122" mass="13937">MNASTLIYTALSPLVAGRVYPHLIPEAADDTPPYIIYQIISTLPITTLDGITHHERVRVQIDAYHDDYDELLALYGEILDRFDELPMSEHDGTHFSHDDGLYRASIDVFFNHQTKPNQPNEE</sequence>
<reference evidence="2 4" key="2">
    <citation type="submission" date="2018-06" db="EMBL/GenBank/DDBJ databases">
        <authorList>
            <consortium name="Pathogen Informatics"/>
            <person name="Doyle S."/>
        </authorList>
    </citation>
    <scope>NUCLEOTIDE SEQUENCE [LARGE SCALE GENOMIC DNA]</scope>
    <source>
        <strain evidence="2 4">NCTC11227</strain>
    </source>
</reference>
<organism evidence="2 4">
    <name type="scientific">Moraxella ovis</name>
    <dbReference type="NCBI Taxonomy" id="29433"/>
    <lineage>
        <taxon>Bacteria</taxon>
        <taxon>Pseudomonadati</taxon>
        <taxon>Pseudomonadota</taxon>
        <taxon>Gammaproteobacteria</taxon>
        <taxon>Moraxellales</taxon>
        <taxon>Moraxellaceae</taxon>
        <taxon>Moraxella</taxon>
    </lineage>
</organism>
<dbReference type="AlphaFoldDB" id="A0A378PHN4"/>
<dbReference type="KEGG" id="moi:MOVS_01350"/>
<dbReference type="STRING" id="29433.MOVS_01350"/>
<name>A0A378PHN4_9GAMM</name>
<evidence type="ECO:0000313" key="3">
    <source>
        <dbReference type="Proteomes" id="UP000076765"/>
    </source>
</evidence>
<dbReference type="Proteomes" id="UP000076765">
    <property type="component" value="Chromosome"/>
</dbReference>
<protein>
    <submittedName>
        <fullName evidence="2">Protein of uncharacterized function (DUF3168)</fullName>
    </submittedName>
</protein>
<accession>A0A378PHN4</accession>
<evidence type="ECO:0000313" key="1">
    <source>
        <dbReference type="EMBL" id="ANB90862.1"/>
    </source>
</evidence>
<dbReference type="EMBL" id="CP011158">
    <property type="protein sequence ID" value="ANB90862.1"/>
    <property type="molecule type" value="Genomic_DNA"/>
</dbReference>
<evidence type="ECO:0000313" key="2">
    <source>
        <dbReference type="EMBL" id="STY86304.1"/>
    </source>
</evidence>
<gene>
    <name evidence="1" type="ORF">MOVS_01350</name>
    <name evidence="2" type="ORF">NCTC11227_00283</name>
</gene>
<reference evidence="1 3" key="1">
    <citation type="submission" date="2015-04" db="EMBL/GenBank/DDBJ databases">
        <authorList>
            <person name="Calcutt M.J."/>
            <person name="Foecking M.F."/>
        </authorList>
    </citation>
    <scope>NUCLEOTIDE SEQUENCE [LARGE SCALE GENOMIC DNA]</scope>
    <source>
        <strain evidence="1 3">199/55</strain>
    </source>
</reference>